<dbReference type="Gene3D" id="3.90.550.10">
    <property type="entry name" value="Spore Coat Polysaccharide Biosynthesis Protein SpsA, Chain A"/>
    <property type="match status" value="1"/>
</dbReference>
<gene>
    <name evidence="10" type="primary">mobA</name>
    <name evidence="9" type="ORF">KEBURONENSIS_00356</name>
    <name evidence="10" type="ORF">KEBURONENSIS_01498</name>
</gene>
<dbReference type="AlphaFoldDB" id="A0A238TDB8"/>
<keyword evidence="5" id="KW-0460">Magnesium</keyword>
<dbReference type="PANTHER" id="PTHR19136">
    <property type="entry name" value="MOLYBDENUM COFACTOR GUANYLYLTRANSFERASE"/>
    <property type="match status" value="1"/>
</dbReference>
<dbReference type="Pfam" id="PF12804">
    <property type="entry name" value="NTP_transf_3"/>
    <property type="match status" value="1"/>
</dbReference>
<dbReference type="GO" id="GO:0005525">
    <property type="term" value="F:GTP binding"/>
    <property type="evidence" value="ECO:0007669"/>
    <property type="project" value="UniProtKB-KW"/>
</dbReference>
<evidence type="ECO:0000313" key="11">
    <source>
        <dbReference type="Proteomes" id="UP000215450"/>
    </source>
</evidence>
<evidence type="ECO:0000256" key="5">
    <source>
        <dbReference type="ARBA" id="ARBA00022842"/>
    </source>
</evidence>
<keyword evidence="3" id="KW-0479">Metal-binding</keyword>
<dbReference type="SUPFAM" id="SSF53448">
    <property type="entry name" value="Nucleotide-diphospho-sugar transferases"/>
    <property type="match status" value="1"/>
</dbReference>
<dbReference type="OrthoDB" id="9788394at2"/>
<dbReference type="EMBL" id="FXUV01000041">
    <property type="protein sequence ID" value="SMQ12987.1"/>
    <property type="molecule type" value="Genomic_DNA"/>
</dbReference>
<dbReference type="EMBL" id="FXUV02000031">
    <property type="protein sequence ID" value="SNB72898.1"/>
    <property type="molecule type" value="Genomic_DNA"/>
</dbReference>
<accession>A0A238TDB8</accession>
<dbReference type="GO" id="GO:0046872">
    <property type="term" value="F:metal ion binding"/>
    <property type="evidence" value="ECO:0007669"/>
    <property type="project" value="UniProtKB-KW"/>
</dbReference>
<dbReference type="InterPro" id="IPR029044">
    <property type="entry name" value="Nucleotide-diphossugar_trans"/>
</dbReference>
<evidence type="ECO:0000313" key="10">
    <source>
        <dbReference type="EMBL" id="SNB72898.1"/>
    </source>
</evidence>
<dbReference type="GO" id="GO:1902758">
    <property type="term" value="P:bis(molybdopterin guanine dinucleotide)molybdenum biosynthetic process"/>
    <property type="evidence" value="ECO:0007669"/>
    <property type="project" value="TreeGrafter"/>
</dbReference>
<dbReference type="EC" id="2.7.7.77" evidence="10"/>
<keyword evidence="10" id="KW-0548">Nucleotidyltransferase</keyword>
<dbReference type="PANTHER" id="PTHR19136:SF81">
    <property type="entry name" value="MOLYBDENUM COFACTOR GUANYLYLTRANSFERASE"/>
    <property type="match status" value="1"/>
</dbReference>
<evidence type="ECO:0000313" key="9">
    <source>
        <dbReference type="EMBL" id="SMQ12987.1"/>
    </source>
</evidence>
<dbReference type="Proteomes" id="UP000215450">
    <property type="component" value="Unassembled WGS sequence"/>
</dbReference>
<evidence type="ECO:0000256" key="1">
    <source>
        <dbReference type="ARBA" id="ARBA00022490"/>
    </source>
</evidence>
<protein>
    <submittedName>
        <fullName evidence="10">Molybdenum cofactor guanylyltransferase</fullName>
        <ecNumber evidence="10">2.7.7.77</ecNumber>
    </submittedName>
</protein>
<proteinExistence type="predicted"/>
<keyword evidence="11" id="KW-1185">Reference proteome</keyword>
<keyword evidence="1" id="KW-0963">Cytoplasm</keyword>
<dbReference type="RefSeq" id="WP_095063046.1">
    <property type="nucleotide sequence ID" value="NZ_FXUV02000031.1"/>
</dbReference>
<keyword evidence="6" id="KW-0342">GTP-binding</keyword>
<organism evidence="10 11">
    <name type="scientific">Kingella negevensis</name>
    <dbReference type="NCBI Taxonomy" id="1522312"/>
    <lineage>
        <taxon>Bacteria</taxon>
        <taxon>Pseudomonadati</taxon>
        <taxon>Pseudomonadota</taxon>
        <taxon>Betaproteobacteria</taxon>
        <taxon>Neisseriales</taxon>
        <taxon>Neisseriaceae</taxon>
        <taxon>Kingella</taxon>
    </lineage>
</organism>
<keyword evidence="7" id="KW-0501">Molybdenum cofactor biosynthesis</keyword>
<evidence type="ECO:0000256" key="6">
    <source>
        <dbReference type="ARBA" id="ARBA00023134"/>
    </source>
</evidence>
<reference evidence="10 11" key="2">
    <citation type="submission" date="2017-06" db="EMBL/GenBank/DDBJ databases">
        <authorList>
            <person name="Kim H.J."/>
            <person name="Triplett B.A."/>
        </authorList>
    </citation>
    <scope>NUCLEOTIDE SEQUENCE [LARGE SCALE GENOMIC DNA]</scope>
    <source>
        <strain evidence="10">Kingella_eburonensis</strain>
    </source>
</reference>
<evidence type="ECO:0000256" key="7">
    <source>
        <dbReference type="ARBA" id="ARBA00023150"/>
    </source>
</evidence>
<sequence>MNNPLLILCGGRSSRMGSPKQLLQYAGQTLISRQTANALPHRPVWLAADNARYPDTDGAIYLPDQLPDKQGALSAISPALELAKQQGFSGLYVLSCDTLLLPENVIARLNSLQNTDIFAQGITALQDGEQLLPLLAHWSVAVSGSLKNAVDSGNKRVQFFVKSQPFQTVPMPENWSALCNFNTPEEFERAVQAA</sequence>
<feature type="domain" description="MobA-like NTP transferase" evidence="8">
    <location>
        <begin position="6"/>
        <end position="155"/>
    </location>
</feature>
<dbReference type="CDD" id="cd02503">
    <property type="entry name" value="MobA"/>
    <property type="match status" value="1"/>
</dbReference>
<dbReference type="InterPro" id="IPR025877">
    <property type="entry name" value="MobA-like_NTP_Trfase"/>
</dbReference>
<dbReference type="GO" id="GO:0061603">
    <property type="term" value="F:molybdenum cofactor guanylyltransferase activity"/>
    <property type="evidence" value="ECO:0007669"/>
    <property type="project" value="UniProtKB-EC"/>
</dbReference>
<keyword evidence="4" id="KW-0547">Nucleotide-binding</keyword>
<reference evidence="9" key="1">
    <citation type="submission" date="2017-05" db="EMBL/GenBank/DDBJ databases">
        <authorList>
            <person name="Song R."/>
            <person name="Chenine A.L."/>
            <person name="Ruprecht R.M."/>
        </authorList>
    </citation>
    <scope>NUCLEOTIDE SEQUENCE</scope>
    <source>
        <strain evidence="9">Kingella_eburonensis</strain>
    </source>
</reference>
<dbReference type="STRING" id="1522312.GCA_900177895_01180"/>
<evidence type="ECO:0000256" key="3">
    <source>
        <dbReference type="ARBA" id="ARBA00022723"/>
    </source>
</evidence>
<evidence type="ECO:0000256" key="4">
    <source>
        <dbReference type="ARBA" id="ARBA00022741"/>
    </source>
</evidence>
<name>A0A238TDB8_9NEIS</name>
<evidence type="ECO:0000256" key="2">
    <source>
        <dbReference type="ARBA" id="ARBA00022679"/>
    </source>
</evidence>
<keyword evidence="2 10" id="KW-0808">Transferase</keyword>
<evidence type="ECO:0000259" key="8">
    <source>
        <dbReference type="Pfam" id="PF12804"/>
    </source>
</evidence>
<dbReference type="InterPro" id="IPR013482">
    <property type="entry name" value="Molybde_CF_guanTrfase"/>
</dbReference>